<evidence type="ECO:0000313" key="2">
    <source>
        <dbReference type="EMBL" id="KAG5941391.1"/>
    </source>
</evidence>
<name>A0A9P7ME67_9HYPO</name>
<comment type="caution">
    <text evidence="2">The sequence shown here is derived from an EMBL/GenBank/DDBJ whole genome shotgun (WGS) entry which is preliminary data.</text>
</comment>
<accession>A0A9P7ME67</accession>
<dbReference type="Proteomes" id="UP000706124">
    <property type="component" value="Unassembled WGS sequence"/>
</dbReference>
<evidence type="ECO:0000256" key="1">
    <source>
        <dbReference type="SAM" id="MobiDB-lite"/>
    </source>
</evidence>
<sequence>MESMPTEIDTTEEATLRAGKKAKLEDKNGKVKAVQVHQGELKNVETEKVEAENVATKDAEPPFVEIANSRSRRPIAAMRRRSLGDAAFGRDATREHLQTLE</sequence>
<dbReference type="OrthoDB" id="4956314at2759"/>
<protein>
    <submittedName>
        <fullName evidence="2">Uncharacterized protein</fullName>
    </submittedName>
</protein>
<evidence type="ECO:0000313" key="3">
    <source>
        <dbReference type="Proteomes" id="UP000706124"/>
    </source>
</evidence>
<dbReference type="EMBL" id="SRPO01000097">
    <property type="protein sequence ID" value="KAG5941391.1"/>
    <property type="molecule type" value="Genomic_DNA"/>
</dbReference>
<proteinExistence type="predicted"/>
<reference evidence="2 3" key="1">
    <citation type="journal article" date="2020" name="bioRxiv">
        <title>Whole genome comparisons of ergot fungi reveals the divergence and evolution of species within the genus Claviceps are the result of varying mechanisms driving genome evolution and host range expansion.</title>
        <authorList>
            <person name="Wyka S.A."/>
            <person name="Mondo S.J."/>
            <person name="Liu M."/>
            <person name="Dettman J."/>
            <person name="Nalam V."/>
            <person name="Broders K.D."/>
        </authorList>
    </citation>
    <scope>NUCLEOTIDE SEQUENCE [LARGE SCALE GENOMIC DNA]</scope>
    <source>
        <strain evidence="2 3">CCC 1485</strain>
    </source>
</reference>
<feature type="region of interest" description="Disordered" evidence="1">
    <location>
        <begin position="1"/>
        <end position="21"/>
    </location>
</feature>
<organism evidence="2 3">
    <name type="scientific">Claviceps pazoutovae</name>
    <dbReference type="NCBI Taxonomy" id="1649127"/>
    <lineage>
        <taxon>Eukaryota</taxon>
        <taxon>Fungi</taxon>
        <taxon>Dikarya</taxon>
        <taxon>Ascomycota</taxon>
        <taxon>Pezizomycotina</taxon>
        <taxon>Sordariomycetes</taxon>
        <taxon>Hypocreomycetidae</taxon>
        <taxon>Hypocreales</taxon>
        <taxon>Clavicipitaceae</taxon>
        <taxon>Claviceps</taxon>
    </lineage>
</organism>
<gene>
    <name evidence="2" type="ORF">E4U60_007926</name>
</gene>
<keyword evidence="3" id="KW-1185">Reference proteome</keyword>
<dbReference type="AlphaFoldDB" id="A0A9P7ME67"/>